<evidence type="ECO:0000256" key="1">
    <source>
        <dbReference type="SAM" id="SignalP"/>
    </source>
</evidence>
<keyword evidence="4" id="KW-1185">Reference proteome</keyword>
<keyword evidence="1" id="KW-0732">Signal</keyword>
<dbReference type="RefSeq" id="WP_166162011.1">
    <property type="nucleotide sequence ID" value="NZ_CP049740.1"/>
</dbReference>
<dbReference type="PROSITE" id="PS51257">
    <property type="entry name" value="PROKAR_LIPOPROTEIN"/>
    <property type="match status" value="1"/>
</dbReference>
<evidence type="ECO:0000259" key="2">
    <source>
        <dbReference type="Pfam" id="PF20251"/>
    </source>
</evidence>
<dbReference type="KEGG" id="jar:G7057_05890"/>
<evidence type="ECO:0000313" key="3">
    <source>
        <dbReference type="EMBL" id="QII82025.1"/>
    </source>
</evidence>
<feature type="domain" description="Bacterial Ig-like" evidence="2">
    <location>
        <begin position="43"/>
        <end position="147"/>
    </location>
</feature>
<dbReference type="InterPro" id="IPR046878">
    <property type="entry name" value="Big_14"/>
</dbReference>
<feature type="signal peptide" evidence="1">
    <location>
        <begin position="1"/>
        <end position="24"/>
    </location>
</feature>
<dbReference type="AlphaFoldDB" id="A0A6G7K9U6"/>
<protein>
    <recommendedName>
        <fullName evidence="2">Bacterial Ig-like domain-containing protein</fullName>
    </recommendedName>
</protein>
<accession>A0A6G7K9U6</accession>
<feature type="chain" id="PRO_5038554565" description="Bacterial Ig-like domain-containing protein" evidence="1">
    <location>
        <begin position="25"/>
        <end position="151"/>
    </location>
</feature>
<dbReference type="Proteomes" id="UP000501451">
    <property type="component" value="Chromosome"/>
</dbReference>
<name>A0A6G7K9U6_9LACT</name>
<dbReference type="Pfam" id="PF20251">
    <property type="entry name" value="Big_14"/>
    <property type="match status" value="1"/>
</dbReference>
<gene>
    <name evidence="3" type="ORF">G7057_05890</name>
</gene>
<proteinExistence type="predicted"/>
<dbReference type="EMBL" id="CP049740">
    <property type="protein sequence ID" value="QII82025.1"/>
    <property type="molecule type" value="Genomic_DNA"/>
</dbReference>
<organism evidence="3 4">
    <name type="scientific">Jeotgalibaca arthritidis</name>
    <dbReference type="NCBI Taxonomy" id="1868794"/>
    <lineage>
        <taxon>Bacteria</taxon>
        <taxon>Bacillati</taxon>
        <taxon>Bacillota</taxon>
        <taxon>Bacilli</taxon>
        <taxon>Lactobacillales</taxon>
        <taxon>Carnobacteriaceae</taxon>
        <taxon>Jeotgalibaca</taxon>
    </lineage>
</organism>
<evidence type="ECO:0000313" key="4">
    <source>
        <dbReference type="Proteomes" id="UP000501451"/>
    </source>
</evidence>
<reference evidence="3 4" key="1">
    <citation type="journal article" date="2017" name="Int. J. Syst. Evol. Microbiol.">
        <title>Jeotgalibaca porci sp. nov. and Jeotgalibaca arthritidis sp. nov., isolated from pigs, and emended description of the genus Jeotgalibaca.</title>
        <authorList>
            <person name="Zamora L."/>
            <person name="Perez-Sancho M."/>
            <person name="Dominguez L."/>
            <person name="Fernandez-Garayzabal J.F."/>
            <person name="Vela A.I."/>
        </authorList>
    </citation>
    <scope>NUCLEOTIDE SEQUENCE [LARGE SCALE GENOMIC DNA]</scope>
    <source>
        <strain evidence="3 4">CECT 9157</strain>
    </source>
</reference>
<sequence length="151" mass="17040">MILQKKNVFILTLLLLLAFLSACQKTVDLEPSSYQDSDLNQLDGVTMLVTPTEHPVTTESIALTIKNESNEEHSYGVEFKLEKEIDGEWYEVPFEGEVSWIMIAYILEANSENNETISFDLLDKNTLTEGNYRLIKQISGQAISAAFTLTE</sequence>